<proteinExistence type="inferred from homology"/>
<keyword evidence="5 9" id="KW-0812">Transmembrane</keyword>
<dbReference type="RefSeq" id="WP_052446317.1">
    <property type="nucleotide sequence ID" value="NZ_FNGU01000001.1"/>
</dbReference>
<feature type="transmembrane region" description="Helical" evidence="9">
    <location>
        <begin position="346"/>
        <end position="367"/>
    </location>
</feature>
<evidence type="ECO:0000313" key="11">
    <source>
        <dbReference type="EMBL" id="SDL26110.1"/>
    </source>
</evidence>
<feature type="transmembrane region" description="Helical" evidence="9">
    <location>
        <begin position="124"/>
        <end position="142"/>
    </location>
</feature>
<dbReference type="InterPro" id="IPR011701">
    <property type="entry name" value="MFS"/>
</dbReference>
<reference evidence="11 12" key="1">
    <citation type="submission" date="2016-10" db="EMBL/GenBank/DDBJ databases">
        <authorList>
            <person name="de Groot N.N."/>
        </authorList>
    </citation>
    <scope>NUCLEOTIDE SEQUENCE [LARGE SCALE GENOMIC DNA]</scope>
    <source>
        <strain evidence="11 12">DSM 17813</strain>
    </source>
</reference>
<comment type="subcellular location">
    <subcellularLocation>
        <location evidence="1">Cell membrane</location>
        <topology evidence="1">Multi-pass membrane protein</topology>
    </subcellularLocation>
</comment>
<keyword evidence="4" id="KW-1003">Cell membrane</keyword>
<dbReference type="InterPro" id="IPR036259">
    <property type="entry name" value="MFS_trans_sf"/>
</dbReference>
<evidence type="ECO:0000256" key="5">
    <source>
        <dbReference type="ARBA" id="ARBA00022692"/>
    </source>
</evidence>
<feature type="region of interest" description="Disordered" evidence="8">
    <location>
        <begin position="373"/>
        <end position="399"/>
    </location>
</feature>
<dbReference type="GO" id="GO:0022857">
    <property type="term" value="F:transmembrane transporter activity"/>
    <property type="evidence" value="ECO:0007669"/>
    <property type="project" value="InterPro"/>
</dbReference>
<feature type="transmembrane region" description="Helical" evidence="9">
    <location>
        <begin position="33"/>
        <end position="54"/>
    </location>
</feature>
<evidence type="ECO:0000256" key="3">
    <source>
        <dbReference type="ARBA" id="ARBA00022448"/>
    </source>
</evidence>
<evidence type="ECO:0000256" key="4">
    <source>
        <dbReference type="ARBA" id="ARBA00022475"/>
    </source>
</evidence>
<evidence type="ECO:0000259" key="10">
    <source>
        <dbReference type="PROSITE" id="PS50850"/>
    </source>
</evidence>
<dbReference type="PROSITE" id="PS50850">
    <property type="entry name" value="MFS"/>
    <property type="match status" value="1"/>
</dbReference>
<feature type="transmembrane region" description="Helical" evidence="9">
    <location>
        <begin position="66"/>
        <end position="83"/>
    </location>
</feature>
<dbReference type="InterPro" id="IPR020846">
    <property type="entry name" value="MFS_dom"/>
</dbReference>
<feature type="transmembrane region" description="Helical" evidence="9">
    <location>
        <begin position="233"/>
        <end position="253"/>
    </location>
</feature>
<feature type="transmembrane region" description="Helical" evidence="9">
    <location>
        <begin position="89"/>
        <end position="112"/>
    </location>
</feature>
<keyword evidence="3" id="KW-0813">Transport</keyword>
<dbReference type="STRING" id="392333.SAMN05660860_00176"/>
<dbReference type="Gene3D" id="1.20.1250.20">
    <property type="entry name" value="MFS general substrate transporter like domains"/>
    <property type="match status" value="1"/>
</dbReference>
<accession>A0A1G9ILV2</accession>
<dbReference type="GO" id="GO:0005886">
    <property type="term" value="C:plasma membrane"/>
    <property type="evidence" value="ECO:0007669"/>
    <property type="project" value="UniProtKB-SubCell"/>
</dbReference>
<feature type="compositionally biased region" description="Polar residues" evidence="8">
    <location>
        <begin position="373"/>
        <end position="384"/>
    </location>
</feature>
<keyword evidence="6 9" id="KW-1133">Transmembrane helix</keyword>
<organism evidence="11 12">
    <name type="scientific">Geoalkalibacter ferrihydriticus</name>
    <dbReference type="NCBI Taxonomy" id="392333"/>
    <lineage>
        <taxon>Bacteria</taxon>
        <taxon>Pseudomonadati</taxon>
        <taxon>Thermodesulfobacteriota</taxon>
        <taxon>Desulfuromonadia</taxon>
        <taxon>Desulfuromonadales</taxon>
        <taxon>Geoalkalibacteraceae</taxon>
        <taxon>Geoalkalibacter</taxon>
    </lineage>
</organism>
<dbReference type="EMBL" id="FNGU01000001">
    <property type="protein sequence ID" value="SDL26110.1"/>
    <property type="molecule type" value="Genomic_DNA"/>
</dbReference>
<evidence type="ECO:0000256" key="1">
    <source>
        <dbReference type="ARBA" id="ARBA00004651"/>
    </source>
</evidence>
<evidence type="ECO:0000313" key="12">
    <source>
        <dbReference type="Proteomes" id="UP000182146"/>
    </source>
</evidence>
<feature type="domain" description="Major facilitator superfamily (MFS) profile" evidence="10">
    <location>
        <begin position="1"/>
        <end position="375"/>
    </location>
</feature>
<feature type="transmembrane region" description="Helical" evidence="9">
    <location>
        <begin position="322"/>
        <end position="340"/>
    </location>
</feature>
<feature type="transmembrane region" description="Helical" evidence="9">
    <location>
        <begin position="265"/>
        <end position="282"/>
    </location>
</feature>
<dbReference type="Proteomes" id="UP000182146">
    <property type="component" value="Unassembled WGS sequence"/>
</dbReference>
<feature type="transmembrane region" description="Helical" evidence="9">
    <location>
        <begin position="288"/>
        <end position="310"/>
    </location>
</feature>
<comment type="similarity">
    <text evidence="2">Belongs to the major facilitator superfamily.</text>
</comment>
<evidence type="ECO:0000256" key="8">
    <source>
        <dbReference type="SAM" id="MobiDB-lite"/>
    </source>
</evidence>
<dbReference type="OrthoDB" id="9780737at2"/>
<dbReference type="SUPFAM" id="SSF103473">
    <property type="entry name" value="MFS general substrate transporter"/>
    <property type="match status" value="1"/>
</dbReference>
<dbReference type="AlphaFoldDB" id="A0A1G9ILV2"/>
<protein>
    <submittedName>
        <fullName evidence="11">MFS transporter, YNFM family, putative membrane transport protein</fullName>
    </submittedName>
</protein>
<evidence type="ECO:0000256" key="7">
    <source>
        <dbReference type="ARBA" id="ARBA00023136"/>
    </source>
</evidence>
<feature type="transmembrane region" description="Helical" evidence="9">
    <location>
        <begin position="154"/>
        <end position="173"/>
    </location>
</feature>
<evidence type="ECO:0000256" key="6">
    <source>
        <dbReference type="ARBA" id="ARBA00022989"/>
    </source>
</evidence>
<sequence>MPTILFTTVLALSVLYAPQPLLPVIMSEFDVSRSSAALLTTVCFLPLSVAPLVYGYVLESVPPRRMLRVSVFLLAISQVLFFWGPTFSFLLAVRVFQGALIPAILTALMTYVSQASGKGSVQRAMAVYVSATILGGFLGRAFSGWVATSFGWRYSFLVLAASLLLAFFLLGRLRDASSLNLSKPHPRVLLEVLRRPGFLRLYLAVFGFFLVFAAIMNFIPFRLTEISDDASEFRIGLMYSGYLMGLVTSLSAVRISGWLGGEMPALRLGLGLFALSLSGMLVSSVPVLFGVMFVFCAGMFLAHATASGLLNRCAGANKGVINGLYVSFYYAGGALGSYAPGPVYRIFGWEGMIWGLFGAALLTWLAVWKSGPTNQDPDENQASTLRRPPRGGLRSTDES</sequence>
<name>A0A1G9ILV2_9BACT</name>
<feature type="transmembrane region" description="Helical" evidence="9">
    <location>
        <begin position="201"/>
        <end position="221"/>
    </location>
</feature>
<dbReference type="PANTHER" id="PTHR43271">
    <property type="entry name" value="BLL2771 PROTEIN"/>
    <property type="match status" value="1"/>
</dbReference>
<dbReference type="PANTHER" id="PTHR43271:SF1">
    <property type="entry name" value="INNER MEMBRANE TRANSPORT PROTEIN YNFM"/>
    <property type="match status" value="1"/>
</dbReference>
<gene>
    <name evidence="11" type="ORF">SAMN05660860_00176</name>
</gene>
<dbReference type="CDD" id="cd17324">
    <property type="entry name" value="MFS_NepI_like"/>
    <property type="match status" value="1"/>
</dbReference>
<dbReference type="Pfam" id="PF07690">
    <property type="entry name" value="MFS_1"/>
    <property type="match status" value="1"/>
</dbReference>
<keyword evidence="7 9" id="KW-0472">Membrane</keyword>
<evidence type="ECO:0000256" key="9">
    <source>
        <dbReference type="SAM" id="Phobius"/>
    </source>
</evidence>
<evidence type="ECO:0000256" key="2">
    <source>
        <dbReference type="ARBA" id="ARBA00008335"/>
    </source>
</evidence>